<name>A0A1J1HYH9_9DIPT</name>
<gene>
    <name evidence="1" type="ORF">CLUMA_CG006672</name>
</gene>
<sequence>MASRDNYLTHFSTKYVKLVQEQVVTLNVDMCFECDKRQSPNPSTITNISCILRMFRSSEKGKSLEDFHLVRALLKLASKFKRDQVQLCMKISHRNPMLLTFLSFTWQYFMLWTFTKIFICNIHSVYQTEKVEEEKEEENICAQNLKLELRSVITQENEITSRPLNEKSLNPIDQNMLQVVHQQHYYAALQYVRESDTDSPTAIYFAACFSNSLYSTTHDQKLGHIEKFIVFQRHTKKSTSWQHQRSFLENFIRSFMRMC</sequence>
<protein>
    <submittedName>
        <fullName evidence="1">CLUMA_CG006672, isoform A</fullName>
    </submittedName>
</protein>
<proteinExistence type="predicted"/>
<organism evidence="1 2">
    <name type="scientific">Clunio marinus</name>
    <dbReference type="NCBI Taxonomy" id="568069"/>
    <lineage>
        <taxon>Eukaryota</taxon>
        <taxon>Metazoa</taxon>
        <taxon>Ecdysozoa</taxon>
        <taxon>Arthropoda</taxon>
        <taxon>Hexapoda</taxon>
        <taxon>Insecta</taxon>
        <taxon>Pterygota</taxon>
        <taxon>Neoptera</taxon>
        <taxon>Endopterygota</taxon>
        <taxon>Diptera</taxon>
        <taxon>Nematocera</taxon>
        <taxon>Chironomoidea</taxon>
        <taxon>Chironomidae</taxon>
        <taxon>Clunio</taxon>
    </lineage>
</organism>
<evidence type="ECO:0000313" key="1">
    <source>
        <dbReference type="EMBL" id="CRK93160.1"/>
    </source>
</evidence>
<reference evidence="1 2" key="1">
    <citation type="submission" date="2015-04" db="EMBL/GenBank/DDBJ databases">
        <authorList>
            <person name="Syromyatnikov M.Y."/>
            <person name="Popov V.N."/>
        </authorList>
    </citation>
    <scope>NUCLEOTIDE SEQUENCE [LARGE SCALE GENOMIC DNA]</scope>
</reference>
<keyword evidence="2" id="KW-1185">Reference proteome</keyword>
<dbReference type="Proteomes" id="UP000183832">
    <property type="component" value="Unassembled WGS sequence"/>
</dbReference>
<dbReference type="EMBL" id="CVRI01000036">
    <property type="protein sequence ID" value="CRK93160.1"/>
    <property type="molecule type" value="Genomic_DNA"/>
</dbReference>
<evidence type="ECO:0000313" key="2">
    <source>
        <dbReference type="Proteomes" id="UP000183832"/>
    </source>
</evidence>
<accession>A0A1J1HYH9</accession>
<dbReference type="AlphaFoldDB" id="A0A1J1HYH9"/>